<sequence length="174" mass="19403">MTLNFVLSRNSYEARHLPELDQGDGSFPRHIELVKLVKTHVDEDGYIRFDFSQLDIYIQLMLQAITLYHPTTFQPNLTTNMRAISVIGVLATIISLAAADPHGACGCQINTDGALDDDTTDTCCTRFGGKTSFLTTSRKVRFSGKYCLHGKIDGNSWYNCCRQFLPEGDGACPW</sequence>
<reference evidence="1" key="1">
    <citation type="submission" date="2011-10" db="EMBL/GenBank/DDBJ databases">
        <title>The Genome Sequence of Fusarium oxysporum HDV247.</title>
        <authorList>
            <consortium name="The Broad Institute Genome Sequencing Platform"/>
            <person name="Ma L.-J."/>
            <person name="Gale L.R."/>
            <person name="Schwartz D.C."/>
            <person name="Zhou S."/>
            <person name="Corby-Kistler H."/>
            <person name="Young S.K."/>
            <person name="Zeng Q."/>
            <person name="Gargeya S."/>
            <person name="Fitzgerald M."/>
            <person name="Haas B."/>
            <person name="Abouelleil A."/>
            <person name="Alvarado L."/>
            <person name="Arachchi H.M."/>
            <person name="Berlin A."/>
            <person name="Brown A."/>
            <person name="Chapman S.B."/>
            <person name="Chen Z."/>
            <person name="Dunbar C."/>
            <person name="Freedman E."/>
            <person name="Gearin G."/>
            <person name="Goldberg J."/>
            <person name="Griggs A."/>
            <person name="Gujja S."/>
            <person name="Heiman D."/>
            <person name="Howarth C."/>
            <person name="Larson L."/>
            <person name="Lui A."/>
            <person name="MacDonald P.J.P."/>
            <person name="Montmayeur A."/>
            <person name="Murphy C."/>
            <person name="Neiman D."/>
            <person name="Pearson M."/>
            <person name="Priest M."/>
            <person name="Roberts A."/>
            <person name="Saif S."/>
            <person name="Shea T."/>
            <person name="Shenoy N."/>
            <person name="Sisk P."/>
            <person name="Stolte C."/>
            <person name="Sykes S."/>
            <person name="Wortman J."/>
            <person name="Nusbaum C."/>
            <person name="Birren B."/>
        </authorList>
    </citation>
    <scope>NUCLEOTIDE SEQUENCE [LARGE SCALE GENOMIC DNA]</scope>
    <source>
        <strain evidence="1">HDV247</strain>
    </source>
</reference>
<dbReference type="HOGENOM" id="CLU_1695524_0_0_1"/>
<dbReference type="Proteomes" id="UP000030751">
    <property type="component" value="Unassembled WGS sequence"/>
</dbReference>
<evidence type="ECO:0000313" key="1">
    <source>
        <dbReference type="EMBL" id="EXA32375.1"/>
    </source>
</evidence>
<protein>
    <submittedName>
        <fullName evidence="1">Uncharacterized protein</fullName>
    </submittedName>
</protein>
<proteinExistence type="predicted"/>
<dbReference type="AlphaFoldDB" id="W9NXA8"/>
<gene>
    <name evidence="1" type="ORF">FOVG_16421</name>
</gene>
<name>W9NXA8_FUSOX</name>
<accession>W9NXA8</accession>
<dbReference type="OrthoDB" id="4686299at2759"/>
<reference evidence="1" key="2">
    <citation type="submission" date="2014-02" db="EMBL/GenBank/DDBJ databases">
        <title>Annotation of the Genome Sequence of Fusarium oxysporum HDV247.</title>
        <authorList>
            <consortium name="The Broad Institute Genomics Platform"/>
            <person name="Ma L.-J."/>
            <person name="Corby-Kistler H."/>
            <person name="Broz K."/>
            <person name="Gale L.R."/>
            <person name="Jonkers W."/>
            <person name="O'Donnell K."/>
            <person name="Ploetz R."/>
            <person name="Steinberg C."/>
            <person name="Schwartz D.C."/>
            <person name="VanEtten H."/>
            <person name="Zhou S."/>
            <person name="Young S.K."/>
            <person name="Zeng Q."/>
            <person name="Gargeya S."/>
            <person name="Fitzgerald M."/>
            <person name="Abouelleil A."/>
            <person name="Alvarado L."/>
            <person name="Chapman S.B."/>
            <person name="Gainer-Dewar J."/>
            <person name="Goldberg J."/>
            <person name="Griggs A."/>
            <person name="Gujja S."/>
            <person name="Hansen M."/>
            <person name="Howarth C."/>
            <person name="Imamovic A."/>
            <person name="Ireland A."/>
            <person name="Larimer J."/>
            <person name="McCowan C."/>
            <person name="Murphy C."/>
            <person name="Pearson M."/>
            <person name="Poon T.W."/>
            <person name="Priest M."/>
            <person name="Roberts A."/>
            <person name="Saif S."/>
            <person name="Shea T."/>
            <person name="Sykes S."/>
            <person name="Wortman J."/>
            <person name="Nusbaum C."/>
            <person name="Birren B."/>
        </authorList>
    </citation>
    <scope>NUCLEOTIDE SEQUENCE</scope>
    <source>
        <strain evidence="1">HDV247</strain>
    </source>
</reference>
<dbReference type="EMBL" id="KI981257">
    <property type="protein sequence ID" value="EXA32375.1"/>
    <property type="molecule type" value="Genomic_DNA"/>
</dbReference>
<organism evidence="1">
    <name type="scientific">Fusarium oxysporum f. sp. pisi HDV247</name>
    <dbReference type="NCBI Taxonomy" id="1080344"/>
    <lineage>
        <taxon>Eukaryota</taxon>
        <taxon>Fungi</taxon>
        <taxon>Dikarya</taxon>
        <taxon>Ascomycota</taxon>
        <taxon>Pezizomycotina</taxon>
        <taxon>Sordariomycetes</taxon>
        <taxon>Hypocreomycetidae</taxon>
        <taxon>Hypocreales</taxon>
        <taxon>Nectriaceae</taxon>
        <taxon>Fusarium</taxon>
        <taxon>Fusarium oxysporum species complex</taxon>
    </lineage>
</organism>